<protein>
    <recommendedName>
        <fullName evidence="1">Gamma-secretase-activating protein C-terminal domain-containing protein</fullName>
    </recommendedName>
</protein>
<reference evidence="2" key="1">
    <citation type="submission" date="2025-08" db="UniProtKB">
        <authorList>
            <consortium name="Ensembl"/>
        </authorList>
    </citation>
    <scope>IDENTIFICATION</scope>
</reference>
<proteinExistence type="predicted"/>
<dbReference type="InterPro" id="IPR028010">
    <property type="entry name" value="GSAP_C_dom"/>
</dbReference>
<accession>A0A3B3ZWX4</accession>
<reference evidence="2" key="2">
    <citation type="submission" date="2025-09" db="UniProtKB">
        <authorList>
            <consortium name="Ensembl"/>
        </authorList>
    </citation>
    <scope>IDENTIFICATION</scope>
</reference>
<dbReference type="GO" id="GO:1902004">
    <property type="term" value="P:positive regulation of amyloid-beta formation"/>
    <property type="evidence" value="ECO:0007669"/>
    <property type="project" value="TreeGrafter"/>
</dbReference>
<evidence type="ECO:0000313" key="3">
    <source>
        <dbReference type="Proteomes" id="UP000261520"/>
    </source>
</evidence>
<feature type="domain" description="Gamma-secretase-activating protein C-terminal" evidence="1">
    <location>
        <begin position="1"/>
        <end position="70"/>
    </location>
</feature>
<dbReference type="Proteomes" id="UP000261520">
    <property type="component" value="Unplaced"/>
</dbReference>
<dbReference type="GO" id="GO:0005802">
    <property type="term" value="C:trans-Golgi network"/>
    <property type="evidence" value="ECO:0007669"/>
    <property type="project" value="TreeGrafter"/>
</dbReference>
<dbReference type="STRING" id="409849.ENSPMGP00000008914"/>
<dbReference type="AlphaFoldDB" id="A0A3B3ZWX4"/>
<evidence type="ECO:0000259" key="1">
    <source>
        <dbReference type="Pfam" id="PF14959"/>
    </source>
</evidence>
<dbReference type="Pfam" id="PF14959">
    <property type="entry name" value="GSAP-16"/>
    <property type="match status" value="1"/>
</dbReference>
<keyword evidence="3" id="KW-1185">Reference proteome</keyword>
<dbReference type="InterPro" id="IPR026172">
    <property type="entry name" value="GSAP_fam"/>
</dbReference>
<name>A0A3B3ZWX4_9GOBI</name>
<dbReference type="PANTHER" id="PTHR13630:SF1">
    <property type="entry name" value="GAMMA-SECRETASE-ACTIVATING PROTEIN"/>
    <property type="match status" value="1"/>
</dbReference>
<dbReference type="Ensembl" id="ENSPMGT00000009497.1">
    <property type="protein sequence ID" value="ENSPMGP00000008914.1"/>
    <property type="gene ID" value="ENSPMGG00000007372.1"/>
</dbReference>
<sequence length="122" mass="14129">MFRILEAAVGLCLPLPPGFHTLLAVLAVRCLPRHSFLQYIDHKLLQLTETFVARLMTDLDNSDDNEKMKFSILKRLPQVPLYKILCFFPGTNPFEEQENVDTRFVEETALKQTFILLGFEEK</sequence>
<evidence type="ECO:0000313" key="2">
    <source>
        <dbReference type="Ensembl" id="ENSPMGP00000008914.1"/>
    </source>
</evidence>
<organism evidence="2 3">
    <name type="scientific">Periophthalmus magnuspinnatus</name>
    <dbReference type="NCBI Taxonomy" id="409849"/>
    <lineage>
        <taxon>Eukaryota</taxon>
        <taxon>Metazoa</taxon>
        <taxon>Chordata</taxon>
        <taxon>Craniata</taxon>
        <taxon>Vertebrata</taxon>
        <taxon>Euteleostomi</taxon>
        <taxon>Actinopterygii</taxon>
        <taxon>Neopterygii</taxon>
        <taxon>Teleostei</taxon>
        <taxon>Neoteleostei</taxon>
        <taxon>Acanthomorphata</taxon>
        <taxon>Gobiaria</taxon>
        <taxon>Gobiiformes</taxon>
        <taxon>Gobioidei</taxon>
        <taxon>Gobiidae</taxon>
        <taxon>Oxudercinae</taxon>
        <taxon>Periophthalmus</taxon>
    </lineage>
</organism>
<dbReference type="PANTHER" id="PTHR13630">
    <property type="entry name" value="GAMMA-SECRETASE-ACTIVATING PROTEIN"/>
    <property type="match status" value="1"/>
</dbReference>